<feature type="transmembrane region" description="Helical" evidence="9">
    <location>
        <begin position="105"/>
        <end position="124"/>
    </location>
</feature>
<evidence type="ECO:0000313" key="10">
    <source>
        <dbReference type="EMBL" id="CAD9634712.1"/>
    </source>
</evidence>
<evidence type="ECO:0000256" key="4">
    <source>
        <dbReference type="ARBA" id="ARBA00022692"/>
    </source>
</evidence>
<dbReference type="InterPro" id="IPR036001">
    <property type="entry name" value="PS_II_antenna-like_sf"/>
</dbReference>
<keyword evidence="8" id="KW-0604">Photosystem II</keyword>
<dbReference type="InterPro" id="IPR000932">
    <property type="entry name" value="PS_antenna-like"/>
</dbReference>
<evidence type="ECO:0000256" key="1">
    <source>
        <dbReference type="ARBA" id="ARBA00004141"/>
    </source>
</evidence>
<feature type="transmembrane region" description="Helical" evidence="9">
    <location>
        <begin position="243"/>
        <end position="265"/>
    </location>
</feature>
<evidence type="ECO:0008006" key="11">
    <source>
        <dbReference type="Google" id="ProtNLM"/>
    </source>
</evidence>
<keyword evidence="6" id="KW-0157">Chromophore</keyword>
<accession>A0A6U9YQQ1</accession>
<dbReference type="InterPro" id="IPR017486">
    <property type="entry name" value="PSII_PsbB"/>
</dbReference>
<reference evidence="10" key="1">
    <citation type="submission" date="2021-01" db="EMBL/GenBank/DDBJ databases">
        <authorList>
            <person name="Corre E."/>
            <person name="Pelletier E."/>
            <person name="Niang G."/>
            <person name="Scheremetjew M."/>
            <person name="Finn R."/>
            <person name="Kale V."/>
            <person name="Holt S."/>
            <person name="Cochrane G."/>
            <person name="Meng A."/>
            <person name="Brown T."/>
            <person name="Cohen L."/>
        </authorList>
    </citation>
    <scope>NUCLEOTIDE SEQUENCE</scope>
    <source>
        <strain evidence="10">RCC3387</strain>
    </source>
</reference>
<evidence type="ECO:0000256" key="7">
    <source>
        <dbReference type="ARBA" id="ARBA00023136"/>
    </source>
</evidence>
<dbReference type="Pfam" id="PF00421">
    <property type="entry name" value="PSII"/>
    <property type="match status" value="1"/>
</dbReference>
<keyword evidence="4 9" id="KW-0812">Transmembrane</keyword>
<protein>
    <recommendedName>
        <fullName evidence="11">Photosystem II CP47 reaction center protein</fullName>
    </recommendedName>
</protein>
<evidence type="ECO:0000256" key="3">
    <source>
        <dbReference type="ARBA" id="ARBA00022531"/>
    </source>
</evidence>
<dbReference type="GO" id="GO:0009523">
    <property type="term" value="C:photosystem II"/>
    <property type="evidence" value="ECO:0007669"/>
    <property type="project" value="UniProtKB-KW"/>
</dbReference>
<name>A0A6U9YQQ1_9DINO</name>
<feature type="transmembrane region" description="Helical" evidence="9">
    <location>
        <begin position="200"/>
        <end position="222"/>
    </location>
</feature>
<dbReference type="GO" id="GO:0009772">
    <property type="term" value="P:photosynthetic electron transport in photosystem II"/>
    <property type="evidence" value="ECO:0007669"/>
    <property type="project" value="InterPro"/>
</dbReference>
<keyword evidence="3" id="KW-0602">Photosynthesis</keyword>
<feature type="transmembrane region" description="Helical" evidence="9">
    <location>
        <begin position="66"/>
        <end position="85"/>
    </location>
</feature>
<comment type="subcellular location">
    <subcellularLocation>
        <location evidence="1">Membrane</location>
        <topology evidence="1">Multi-pass membrane protein</topology>
    </subcellularLocation>
</comment>
<dbReference type="GO" id="GO:0016168">
    <property type="term" value="F:chlorophyll binding"/>
    <property type="evidence" value="ECO:0007669"/>
    <property type="project" value="UniProtKB-KW"/>
</dbReference>
<keyword evidence="5 9" id="KW-1133">Transmembrane helix</keyword>
<evidence type="ECO:0000256" key="6">
    <source>
        <dbReference type="ARBA" id="ARBA00022991"/>
    </source>
</evidence>
<dbReference type="Gene3D" id="3.10.680.10">
    <property type="entry name" value="Photosystem II CP47 reaction center protein"/>
    <property type="match status" value="1"/>
</dbReference>
<evidence type="ECO:0000256" key="2">
    <source>
        <dbReference type="ARBA" id="ARBA00022494"/>
    </source>
</evidence>
<evidence type="ECO:0000256" key="5">
    <source>
        <dbReference type="ARBA" id="ARBA00022989"/>
    </source>
</evidence>
<dbReference type="NCBIfam" id="TIGR03039">
    <property type="entry name" value="PS_II_CP47"/>
    <property type="match status" value="1"/>
</dbReference>
<gene>
    <name evidence="10" type="ORF">BRAN1462_LOCUS52534</name>
</gene>
<dbReference type="SUPFAM" id="SSF161077">
    <property type="entry name" value="Photosystem II antenna protein-like"/>
    <property type="match status" value="1"/>
</dbReference>
<dbReference type="AlphaFoldDB" id="A0A6U9YQQ1"/>
<feature type="transmembrane region" description="Helical" evidence="9">
    <location>
        <begin position="145"/>
        <end position="165"/>
    </location>
</feature>
<evidence type="ECO:0000256" key="9">
    <source>
        <dbReference type="SAM" id="Phobius"/>
    </source>
</evidence>
<evidence type="ECO:0000256" key="8">
    <source>
        <dbReference type="ARBA" id="ARBA00023276"/>
    </source>
</evidence>
<keyword evidence="2" id="KW-0148">Chlorophyll</keyword>
<proteinExistence type="predicted"/>
<keyword evidence="7 9" id="KW-0472">Membrane</keyword>
<organism evidence="10">
    <name type="scientific">Zooxanthella nutricula</name>
    <dbReference type="NCBI Taxonomy" id="1333877"/>
    <lineage>
        <taxon>Eukaryota</taxon>
        <taxon>Sar</taxon>
        <taxon>Alveolata</taxon>
        <taxon>Dinophyceae</taxon>
        <taxon>Peridiniales</taxon>
        <taxon>Peridiniales incertae sedis</taxon>
        <taxon>Zooxanthella</taxon>
    </lineage>
</organism>
<sequence>MTTNSSYVRLPWFRVHIVVLNDVGRLLSVHLMHSALVCGWSSSMTLFELIVVDPSDPVFNPIWRQGAYVLPFAARLGVTSSVYLWSLGATTLNASSLWFFESVSISHLVLSGLLALSAFWHWAYWDLDLFVQSSSGRIVLDLVKVFGIHLLLASIASFGFGSLHLSGVFGPGMWTSDYCGLLGSARSVKPVYSLISLSPFSYGAIPANHIVTGIFGILVSLWQVSSRPGPALFNLVLMSSLESVLSSSIAAVLSVSLISSAVFWYGSVTSPIELFGPTRYQWDNGVFSLEAERRVKNNEINSWSQIPDKLLLYDYLGTNPSKGGLFRSGAQIKGDGVVDSWTGHSNFESKSLALYVRRMPAFFETFPVILVDRGGTVRGDIPFRRAESRYSIEQVGISVYFSGGVLDGSSIEKASVVKAFARKSQFGEIFSFDKKVAASDGVFRTTSRGWYSFSHLGLSLCFLFGHLWHSGRAFFRDVWVGLLTSSATVESIEYGRNEKLGDNTSKTSSFL</sequence>
<dbReference type="EMBL" id="HBGW01082769">
    <property type="protein sequence ID" value="CAD9634712.1"/>
    <property type="molecule type" value="Transcribed_RNA"/>
</dbReference>